<gene>
    <name evidence="1" type="ORF">ACFSGI_14515</name>
</gene>
<protein>
    <submittedName>
        <fullName evidence="1">Uncharacterized protein</fullName>
    </submittedName>
</protein>
<dbReference type="RefSeq" id="WP_204824811.1">
    <property type="nucleotide sequence ID" value="NZ_JBHUGF010000010.1"/>
</dbReference>
<dbReference type="EMBL" id="JBHUGF010000010">
    <property type="protein sequence ID" value="MFD1991185.1"/>
    <property type="molecule type" value="Genomic_DNA"/>
</dbReference>
<accession>A0ABW4UXL9</accession>
<name>A0ABW4UXL9_9BACL</name>
<keyword evidence="2" id="KW-1185">Reference proteome</keyword>
<proteinExistence type="predicted"/>
<comment type="caution">
    <text evidence="1">The sequence shown here is derived from an EMBL/GenBank/DDBJ whole genome shotgun (WGS) entry which is preliminary data.</text>
</comment>
<organism evidence="1 2">
    <name type="scientific">Paenibacillus nicotianae</name>
    <dbReference type="NCBI Taxonomy" id="1526551"/>
    <lineage>
        <taxon>Bacteria</taxon>
        <taxon>Bacillati</taxon>
        <taxon>Bacillota</taxon>
        <taxon>Bacilli</taxon>
        <taxon>Bacillales</taxon>
        <taxon>Paenibacillaceae</taxon>
        <taxon>Paenibacillus</taxon>
    </lineage>
</organism>
<sequence length="51" mass="5927">MSNFYNNKDLIFLKNKELLNETKKNSSIQESMSVPLIQLQKNLGNRELVSN</sequence>
<evidence type="ECO:0000313" key="2">
    <source>
        <dbReference type="Proteomes" id="UP001597403"/>
    </source>
</evidence>
<dbReference type="Proteomes" id="UP001597403">
    <property type="component" value="Unassembled WGS sequence"/>
</dbReference>
<reference evidence="2" key="1">
    <citation type="journal article" date="2019" name="Int. J. Syst. Evol. Microbiol.">
        <title>The Global Catalogue of Microorganisms (GCM) 10K type strain sequencing project: providing services to taxonomists for standard genome sequencing and annotation.</title>
        <authorList>
            <consortium name="The Broad Institute Genomics Platform"/>
            <consortium name="The Broad Institute Genome Sequencing Center for Infectious Disease"/>
            <person name="Wu L."/>
            <person name="Ma J."/>
        </authorList>
    </citation>
    <scope>NUCLEOTIDE SEQUENCE [LARGE SCALE GENOMIC DNA]</scope>
    <source>
        <strain evidence="2">CGMCC 1.15067</strain>
    </source>
</reference>
<evidence type="ECO:0000313" key="1">
    <source>
        <dbReference type="EMBL" id="MFD1991185.1"/>
    </source>
</evidence>